<keyword evidence="3 6" id="KW-0863">Zinc-finger</keyword>
<organism evidence="9 10">
    <name type="scientific">Rhizopogon vinicolor AM-OR11-026</name>
    <dbReference type="NCBI Taxonomy" id="1314800"/>
    <lineage>
        <taxon>Eukaryota</taxon>
        <taxon>Fungi</taxon>
        <taxon>Dikarya</taxon>
        <taxon>Basidiomycota</taxon>
        <taxon>Agaricomycotina</taxon>
        <taxon>Agaricomycetes</taxon>
        <taxon>Agaricomycetidae</taxon>
        <taxon>Boletales</taxon>
        <taxon>Suillineae</taxon>
        <taxon>Rhizopogonaceae</taxon>
        <taxon>Rhizopogon</taxon>
    </lineage>
</organism>
<dbReference type="Proteomes" id="UP000092154">
    <property type="component" value="Unassembled WGS sequence"/>
</dbReference>
<dbReference type="Gene3D" id="3.30.50.10">
    <property type="entry name" value="Erythroid Transcription Factor GATA-1, subunit A"/>
    <property type="match status" value="1"/>
</dbReference>
<dbReference type="AlphaFoldDB" id="A0A1B7MMJ2"/>
<evidence type="ECO:0000313" key="9">
    <source>
        <dbReference type="EMBL" id="OAX33802.1"/>
    </source>
</evidence>
<feature type="non-terminal residue" evidence="9">
    <location>
        <position position="1"/>
    </location>
</feature>
<comment type="subcellular location">
    <subcellularLocation>
        <location evidence="1">Nucleus</location>
    </subcellularLocation>
</comment>
<dbReference type="SMART" id="SM00401">
    <property type="entry name" value="ZnF_GATA"/>
    <property type="match status" value="1"/>
</dbReference>
<keyword evidence="7" id="KW-0732">Signal</keyword>
<evidence type="ECO:0000259" key="8">
    <source>
        <dbReference type="PROSITE" id="PS50114"/>
    </source>
</evidence>
<dbReference type="GO" id="GO:0000981">
    <property type="term" value="F:DNA-binding transcription factor activity, RNA polymerase II-specific"/>
    <property type="evidence" value="ECO:0007669"/>
    <property type="project" value="TreeGrafter"/>
</dbReference>
<keyword evidence="2" id="KW-0479">Metal-binding</keyword>
<dbReference type="Pfam" id="PF00320">
    <property type="entry name" value="GATA"/>
    <property type="match status" value="1"/>
</dbReference>
<dbReference type="CDD" id="cd00202">
    <property type="entry name" value="ZnF_GATA"/>
    <property type="match status" value="1"/>
</dbReference>
<sequence>PMFVSDFGAVLMIFSVGSAQCYDCHTTATPSWRKDDKGKMVCNACGLYYKLHGSTHPISMKSDIIR</sequence>
<name>A0A1B7MMJ2_9AGAM</name>
<evidence type="ECO:0000256" key="1">
    <source>
        <dbReference type="ARBA" id="ARBA00004123"/>
    </source>
</evidence>
<feature type="domain" description="GATA-type" evidence="8">
    <location>
        <begin position="15"/>
        <end position="66"/>
    </location>
</feature>
<feature type="non-terminal residue" evidence="9">
    <location>
        <position position="66"/>
    </location>
</feature>
<dbReference type="GO" id="GO:0008270">
    <property type="term" value="F:zinc ion binding"/>
    <property type="evidence" value="ECO:0007669"/>
    <property type="project" value="UniProtKB-KW"/>
</dbReference>
<dbReference type="SUPFAM" id="SSF57716">
    <property type="entry name" value="Glucocorticoid receptor-like (DNA-binding domain)"/>
    <property type="match status" value="1"/>
</dbReference>
<dbReference type="GO" id="GO:0000122">
    <property type="term" value="P:negative regulation of transcription by RNA polymerase II"/>
    <property type="evidence" value="ECO:0007669"/>
    <property type="project" value="TreeGrafter"/>
</dbReference>
<dbReference type="GO" id="GO:0000978">
    <property type="term" value="F:RNA polymerase II cis-regulatory region sequence-specific DNA binding"/>
    <property type="evidence" value="ECO:0007669"/>
    <property type="project" value="TreeGrafter"/>
</dbReference>
<accession>A0A1B7MMJ2</accession>
<feature type="signal peptide" evidence="7">
    <location>
        <begin position="1"/>
        <end position="19"/>
    </location>
</feature>
<evidence type="ECO:0000256" key="5">
    <source>
        <dbReference type="ARBA" id="ARBA00023242"/>
    </source>
</evidence>
<reference evidence="9 10" key="1">
    <citation type="submission" date="2016-06" db="EMBL/GenBank/DDBJ databases">
        <title>Comparative genomics of the ectomycorrhizal sister species Rhizopogon vinicolor and Rhizopogon vesiculosus (Basidiomycota: Boletales) reveals a divergence of the mating type B locus.</title>
        <authorList>
            <consortium name="DOE Joint Genome Institute"/>
            <person name="Mujic A.B."/>
            <person name="Kuo A."/>
            <person name="Tritt A."/>
            <person name="Lipzen A."/>
            <person name="Chen C."/>
            <person name="Johnson J."/>
            <person name="Sharma A."/>
            <person name="Barry K."/>
            <person name="Grigoriev I.V."/>
            <person name="Spatafora J.W."/>
        </authorList>
    </citation>
    <scope>NUCLEOTIDE SEQUENCE [LARGE SCALE GENOMIC DNA]</scope>
    <source>
        <strain evidence="9 10">AM-OR11-026</strain>
    </source>
</reference>
<gene>
    <name evidence="9" type="ORF">K503DRAFT_658286</name>
</gene>
<evidence type="ECO:0000256" key="3">
    <source>
        <dbReference type="ARBA" id="ARBA00022771"/>
    </source>
</evidence>
<dbReference type="GO" id="GO:0045944">
    <property type="term" value="P:positive regulation of transcription by RNA polymerase II"/>
    <property type="evidence" value="ECO:0007669"/>
    <property type="project" value="TreeGrafter"/>
</dbReference>
<dbReference type="InterPro" id="IPR039355">
    <property type="entry name" value="Transcription_factor_GATA"/>
</dbReference>
<keyword evidence="10" id="KW-1185">Reference proteome</keyword>
<dbReference type="PROSITE" id="PS50114">
    <property type="entry name" value="GATA_ZN_FINGER_2"/>
    <property type="match status" value="1"/>
</dbReference>
<dbReference type="InterPro" id="IPR000679">
    <property type="entry name" value="Znf_GATA"/>
</dbReference>
<protein>
    <recommendedName>
        <fullName evidence="8">GATA-type domain-containing protein</fullName>
    </recommendedName>
</protein>
<keyword evidence="4" id="KW-0862">Zinc</keyword>
<feature type="chain" id="PRO_5008597420" description="GATA-type domain-containing protein" evidence="7">
    <location>
        <begin position="20"/>
        <end position="66"/>
    </location>
</feature>
<keyword evidence="5" id="KW-0539">Nucleus</keyword>
<dbReference type="EMBL" id="KV448705">
    <property type="protein sequence ID" value="OAX33802.1"/>
    <property type="molecule type" value="Genomic_DNA"/>
</dbReference>
<evidence type="ECO:0000256" key="6">
    <source>
        <dbReference type="PROSITE-ProRule" id="PRU00094"/>
    </source>
</evidence>
<proteinExistence type="predicted"/>
<evidence type="ECO:0000256" key="4">
    <source>
        <dbReference type="ARBA" id="ARBA00022833"/>
    </source>
</evidence>
<dbReference type="PANTHER" id="PTHR10071:SF281">
    <property type="entry name" value="BOX A-BINDING FACTOR-RELATED"/>
    <property type="match status" value="1"/>
</dbReference>
<evidence type="ECO:0000313" key="10">
    <source>
        <dbReference type="Proteomes" id="UP000092154"/>
    </source>
</evidence>
<dbReference type="PROSITE" id="PS00344">
    <property type="entry name" value="GATA_ZN_FINGER_1"/>
    <property type="match status" value="1"/>
</dbReference>
<dbReference type="OrthoDB" id="515401at2759"/>
<dbReference type="InParanoid" id="A0A1B7MMJ2"/>
<dbReference type="STRING" id="1314800.A0A1B7MMJ2"/>
<dbReference type="InterPro" id="IPR013088">
    <property type="entry name" value="Znf_NHR/GATA"/>
</dbReference>
<evidence type="ECO:0000256" key="2">
    <source>
        <dbReference type="ARBA" id="ARBA00022723"/>
    </source>
</evidence>
<dbReference type="GO" id="GO:0005634">
    <property type="term" value="C:nucleus"/>
    <property type="evidence" value="ECO:0007669"/>
    <property type="project" value="UniProtKB-SubCell"/>
</dbReference>
<evidence type="ECO:0000256" key="7">
    <source>
        <dbReference type="SAM" id="SignalP"/>
    </source>
</evidence>
<dbReference type="PANTHER" id="PTHR10071">
    <property type="entry name" value="TRANSCRIPTION FACTOR GATA FAMILY MEMBER"/>
    <property type="match status" value="1"/>
</dbReference>
<dbReference type="PRINTS" id="PR00619">
    <property type="entry name" value="GATAZNFINGER"/>
</dbReference>